<evidence type="ECO:0000313" key="2">
    <source>
        <dbReference type="Proteomes" id="UP000193487"/>
    </source>
</evidence>
<dbReference type="Gene3D" id="3.40.50.12370">
    <property type="match status" value="1"/>
</dbReference>
<dbReference type="SUPFAM" id="SSF52402">
    <property type="entry name" value="Adenine nucleotide alpha hydrolases-like"/>
    <property type="match status" value="1"/>
</dbReference>
<dbReference type="EMBL" id="LQPE01000031">
    <property type="protein sequence ID" value="ORW08661.1"/>
    <property type="molecule type" value="Genomic_DNA"/>
</dbReference>
<organism evidence="1 2">
    <name type="scientific">Mycobacterium kyorinense</name>
    <dbReference type="NCBI Taxonomy" id="487514"/>
    <lineage>
        <taxon>Bacteria</taxon>
        <taxon>Bacillati</taxon>
        <taxon>Actinomycetota</taxon>
        <taxon>Actinomycetes</taxon>
        <taxon>Mycobacteriales</taxon>
        <taxon>Mycobacteriaceae</taxon>
        <taxon>Mycobacterium</taxon>
    </lineage>
</organism>
<dbReference type="AlphaFoldDB" id="A0A1X1YCA2"/>
<accession>A0A1X1YCA2</accession>
<dbReference type="Proteomes" id="UP000193487">
    <property type="component" value="Unassembled WGS sequence"/>
</dbReference>
<keyword evidence="2" id="KW-1185">Reference proteome</keyword>
<protein>
    <recommendedName>
        <fullName evidence="3">UspA domain-containing protein</fullName>
    </recommendedName>
</protein>
<sequence>MALVVGNDRDPAGRAALLFAGELAGALGAADLQWTFHQIRGDPAEALLDVAALGHIVSGSVARNVLRHSHRPVVVVPEYGGPT</sequence>
<comment type="caution">
    <text evidence="1">The sequence shown here is derived from an EMBL/GenBank/DDBJ whole genome shotgun (WGS) entry which is preliminary data.</text>
</comment>
<reference evidence="1 2" key="1">
    <citation type="submission" date="2016-01" db="EMBL/GenBank/DDBJ databases">
        <title>The new phylogeny of the genus Mycobacterium.</title>
        <authorList>
            <person name="Tarcisio F."/>
            <person name="Conor M."/>
            <person name="Antonella G."/>
            <person name="Elisabetta G."/>
            <person name="Giulia F.S."/>
            <person name="Sara T."/>
            <person name="Anna F."/>
            <person name="Clotilde B."/>
            <person name="Roberto B."/>
            <person name="Veronica D.S."/>
            <person name="Fabio R."/>
            <person name="Monica P."/>
            <person name="Olivier J."/>
            <person name="Enrico T."/>
            <person name="Nicola S."/>
        </authorList>
    </citation>
    <scope>NUCLEOTIDE SEQUENCE [LARGE SCALE GENOMIC DNA]</scope>
    <source>
        <strain evidence="1 2">DSM 45166</strain>
    </source>
</reference>
<proteinExistence type="predicted"/>
<name>A0A1X1YCA2_9MYCO</name>
<evidence type="ECO:0000313" key="1">
    <source>
        <dbReference type="EMBL" id="ORW08661.1"/>
    </source>
</evidence>
<evidence type="ECO:0008006" key="3">
    <source>
        <dbReference type="Google" id="ProtNLM"/>
    </source>
</evidence>
<dbReference type="OrthoDB" id="4462150at2"/>
<dbReference type="RefSeq" id="WP_085241012.1">
    <property type="nucleotide sequence ID" value="NZ_LQPE01000031.1"/>
</dbReference>
<gene>
    <name evidence="1" type="ORF">AWC14_23275</name>
</gene>